<evidence type="ECO:0000313" key="5">
    <source>
        <dbReference type="Proteomes" id="UP001162131"/>
    </source>
</evidence>
<dbReference type="InterPro" id="IPR001562">
    <property type="entry name" value="Znf_Btk_motif"/>
</dbReference>
<keyword evidence="1" id="KW-0863">Zinc-finger</keyword>
<comment type="caution">
    <text evidence="4">The sequence shown here is derived from an EMBL/GenBank/DDBJ whole genome shotgun (WGS) entry which is preliminary data.</text>
</comment>
<feature type="coiled-coil region" evidence="2">
    <location>
        <begin position="351"/>
        <end position="413"/>
    </location>
</feature>
<dbReference type="AlphaFoldDB" id="A0AAU9IVL7"/>
<accession>A0AAU9IVL7</accession>
<protein>
    <submittedName>
        <fullName evidence="4">Uncharacterized protein</fullName>
    </submittedName>
</protein>
<gene>
    <name evidence="4" type="ORF">BSTOLATCC_MIC14510</name>
</gene>
<dbReference type="EMBL" id="CAJZBQ010000014">
    <property type="protein sequence ID" value="CAG9315760.1"/>
    <property type="molecule type" value="Genomic_DNA"/>
</dbReference>
<keyword evidence="1" id="KW-0862">Zinc</keyword>
<dbReference type="GO" id="GO:0008270">
    <property type="term" value="F:zinc ion binding"/>
    <property type="evidence" value="ECO:0007669"/>
    <property type="project" value="UniProtKB-KW"/>
</dbReference>
<evidence type="ECO:0000256" key="2">
    <source>
        <dbReference type="SAM" id="Coils"/>
    </source>
</evidence>
<dbReference type="GO" id="GO:0035556">
    <property type="term" value="P:intracellular signal transduction"/>
    <property type="evidence" value="ECO:0007669"/>
    <property type="project" value="InterPro"/>
</dbReference>
<name>A0AAU9IVL7_9CILI</name>
<feature type="region of interest" description="Disordered" evidence="3">
    <location>
        <begin position="623"/>
        <end position="644"/>
    </location>
</feature>
<proteinExistence type="predicted"/>
<reference evidence="4" key="1">
    <citation type="submission" date="2021-09" db="EMBL/GenBank/DDBJ databases">
        <authorList>
            <consortium name="AG Swart"/>
            <person name="Singh M."/>
            <person name="Singh A."/>
            <person name="Seah K."/>
            <person name="Emmerich C."/>
        </authorList>
    </citation>
    <scope>NUCLEOTIDE SEQUENCE</scope>
    <source>
        <strain evidence="4">ATCC30299</strain>
    </source>
</reference>
<keyword evidence="5" id="KW-1185">Reference proteome</keyword>
<evidence type="ECO:0000256" key="3">
    <source>
        <dbReference type="SAM" id="MobiDB-lite"/>
    </source>
</evidence>
<keyword evidence="2" id="KW-0175">Coiled coil</keyword>
<evidence type="ECO:0000313" key="4">
    <source>
        <dbReference type="EMBL" id="CAG9315760.1"/>
    </source>
</evidence>
<organism evidence="4 5">
    <name type="scientific">Blepharisma stoltei</name>
    <dbReference type="NCBI Taxonomy" id="1481888"/>
    <lineage>
        <taxon>Eukaryota</taxon>
        <taxon>Sar</taxon>
        <taxon>Alveolata</taxon>
        <taxon>Ciliophora</taxon>
        <taxon>Postciliodesmatophora</taxon>
        <taxon>Heterotrichea</taxon>
        <taxon>Heterotrichida</taxon>
        <taxon>Blepharismidae</taxon>
        <taxon>Blepharisma</taxon>
    </lineage>
</organism>
<dbReference type="PROSITE" id="PS51113">
    <property type="entry name" value="ZF_BTK"/>
    <property type="match status" value="1"/>
</dbReference>
<dbReference type="Proteomes" id="UP001162131">
    <property type="component" value="Unassembled WGS sequence"/>
</dbReference>
<feature type="coiled-coil region" evidence="2">
    <location>
        <begin position="132"/>
        <end position="159"/>
    </location>
</feature>
<sequence length="654" mass="75386">MDYSKLNKSYSFSRPQVISPLSSSSISYVANFKKNLKCKLPSLQAATESTTESIMTRIKLRKNRNPAYNIPPETAALVIKQYLLPMFDKTKPKNFPESKSMHDGLNISLNKEKLENLDSTFDNTVYGELKLSVKLANELEQAREDLRTANESVKLIEQSKILIEKEFNELKNKYDDLYMNFELLKFQTTQSIKNSQKYELQLKLVTPQLEEYKLQCQNNDNLSTRVDTEQSNATSGKDYEFFDNFDSDSKGKALELSHVNDLIATENLVIGERLRGLYNSFSELTKEKSMSELLQNQLSIAAKIVKTISEDYKSQIKTAETLLYERNELREEIIDMAKITDKTLKDRDKILAKFKEKISSFNTNLKNAVEEKDKYKLKFQDSDCKLVLLSEEYERLRLKLKKYNAKNHDTDETEEKLCNKCKKVYMEKDNFNWSCKNHISLYSGEIWWCCGQTGVQAPGCQLSKHVSKSDEEEKVMQREISRIKSSVTCPCCNGIGHSFSECPKDPNIKTVEEVDEEIDRLLQIKNDKKALQGRGFDLSHQVKQMLKNKLGDSAKSLNSLSSDRKERLMLGKGNGDSTFFADIIDIKKSVGFSKDTNIVYSMVLENSLVARQRRRSTVIADKRRHSDSMHELRKSRTDVNNKRGRDRSFINQLI</sequence>
<keyword evidence="1" id="KW-0479">Metal-binding</keyword>
<evidence type="ECO:0000256" key="1">
    <source>
        <dbReference type="PROSITE-ProRule" id="PRU00432"/>
    </source>
</evidence>